<proteinExistence type="predicted"/>
<dbReference type="GO" id="GO:0003824">
    <property type="term" value="F:catalytic activity"/>
    <property type="evidence" value="ECO:0007669"/>
    <property type="project" value="InterPro"/>
</dbReference>
<reference evidence="4" key="1">
    <citation type="journal article" date="2019" name="Int. J. Syst. Evol. Microbiol.">
        <title>The Global Catalogue of Microorganisms (GCM) 10K type strain sequencing project: providing services to taxonomists for standard genome sequencing and annotation.</title>
        <authorList>
            <consortium name="The Broad Institute Genomics Platform"/>
            <consortium name="The Broad Institute Genome Sequencing Center for Infectious Disease"/>
            <person name="Wu L."/>
            <person name="Ma J."/>
        </authorList>
    </citation>
    <scope>NUCLEOTIDE SEQUENCE [LARGE SCALE GENOMIC DNA]</scope>
    <source>
        <strain evidence="4">NBRC 103632</strain>
    </source>
</reference>
<dbReference type="SUPFAM" id="SSF52402">
    <property type="entry name" value="Adenine nucleotide alpha hydrolases-like"/>
    <property type="match status" value="1"/>
</dbReference>
<dbReference type="Proteomes" id="UP001157440">
    <property type="component" value="Unassembled WGS sequence"/>
</dbReference>
<dbReference type="Gene3D" id="3.40.50.620">
    <property type="entry name" value="HUPs"/>
    <property type="match status" value="1"/>
</dbReference>
<evidence type="ECO:0000259" key="2">
    <source>
        <dbReference type="Pfam" id="PF01507"/>
    </source>
</evidence>
<sequence>MTAPAPNPRLADLTATARATLSDIYSRHEHVFLGFSGGKDSLALLHVCEPWRDRVTLLWSNTGYMAAHMAAFVRGHGERWRLVEVSPERDMLDDWSEHGTPVDVVAIGHLEGLDWNSPRVRPWPLCCRQNRMAPLVAYLARFERPCVLLNGQRQSDKGTTPERMAEIMSSNVTTAMPLWAWSTSDVLTYLAAHAIPLPPHHGVFQGSMECAVCPADLKPGRLRVLDRFEPHAAAFVRSTARISLGFVAARTREIEAVLAETAPPPPELRPCRPMSSASPAGTDHRRHST</sequence>
<dbReference type="AlphaFoldDB" id="A0AA37TP16"/>
<feature type="region of interest" description="Disordered" evidence="1">
    <location>
        <begin position="259"/>
        <end position="289"/>
    </location>
</feature>
<accession>A0AA37TP16</accession>
<feature type="domain" description="Phosphoadenosine phosphosulphate reductase" evidence="2">
    <location>
        <begin position="31"/>
        <end position="199"/>
    </location>
</feature>
<dbReference type="RefSeq" id="WP_238199966.1">
    <property type="nucleotide sequence ID" value="NZ_BPQZ01000053.1"/>
</dbReference>
<evidence type="ECO:0000313" key="3">
    <source>
        <dbReference type="EMBL" id="GLS74633.1"/>
    </source>
</evidence>
<evidence type="ECO:0000256" key="1">
    <source>
        <dbReference type="SAM" id="MobiDB-lite"/>
    </source>
</evidence>
<evidence type="ECO:0000313" key="4">
    <source>
        <dbReference type="Proteomes" id="UP001157440"/>
    </source>
</evidence>
<dbReference type="Pfam" id="PF01507">
    <property type="entry name" value="PAPS_reduct"/>
    <property type="match status" value="1"/>
</dbReference>
<organism evidence="3 4">
    <name type="scientific">Methylobacterium tardum</name>
    <dbReference type="NCBI Taxonomy" id="374432"/>
    <lineage>
        <taxon>Bacteria</taxon>
        <taxon>Pseudomonadati</taxon>
        <taxon>Pseudomonadota</taxon>
        <taxon>Alphaproteobacteria</taxon>
        <taxon>Hyphomicrobiales</taxon>
        <taxon>Methylobacteriaceae</taxon>
        <taxon>Methylobacterium</taxon>
    </lineage>
</organism>
<dbReference type="EMBL" id="BSPL01000053">
    <property type="protein sequence ID" value="GLS74633.1"/>
    <property type="molecule type" value="Genomic_DNA"/>
</dbReference>
<keyword evidence="4" id="KW-1185">Reference proteome</keyword>
<protein>
    <recommendedName>
        <fullName evidence="2">Phosphoadenosine phosphosulphate reductase domain-containing protein</fullName>
    </recommendedName>
</protein>
<name>A0AA37TP16_9HYPH</name>
<dbReference type="InterPro" id="IPR014729">
    <property type="entry name" value="Rossmann-like_a/b/a_fold"/>
</dbReference>
<gene>
    <name evidence="3" type="ORF">GCM10007890_66510</name>
</gene>
<dbReference type="InterPro" id="IPR002500">
    <property type="entry name" value="PAPS_reduct_dom"/>
</dbReference>
<comment type="caution">
    <text evidence="3">The sequence shown here is derived from an EMBL/GenBank/DDBJ whole genome shotgun (WGS) entry which is preliminary data.</text>
</comment>